<evidence type="ECO:0000256" key="5">
    <source>
        <dbReference type="ARBA" id="ARBA00023242"/>
    </source>
</evidence>
<evidence type="ECO:0000256" key="3">
    <source>
        <dbReference type="ARBA" id="ARBA00022771"/>
    </source>
</evidence>
<feature type="domain" description="C2H2-type" evidence="8">
    <location>
        <begin position="611"/>
        <end position="638"/>
    </location>
</feature>
<reference evidence="9 10" key="1">
    <citation type="submission" date="2016-02" db="EMBL/GenBank/DDBJ databases">
        <title>Genome analysis of coral dinoflagellate symbionts highlights evolutionary adaptations to a symbiotic lifestyle.</title>
        <authorList>
            <person name="Aranda M."/>
            <person name="Li Y."/>
            <person name="Liew Y.J."/>
            <person name="Baumgarten S."/>
            <person name="Simakov O."/>
            <person name="Wilson M."/>
            <person name="Piel J."/>
            <person name="Ashoor H."/>
            <person name="Bougouffa S."/>
            <person name="Bajic V.B."/>
            <person name="Ryu T."/>
            <person name="Ravasi T."/>
            <person name="Bayer T."/>
            <person name="Micklem G."/>
            <person name="Kim H."/>
            <person name="Bhak J."/>
            <person name="Lajeunesse T.C."/>
            <person name="Voolstra C.R."/>
        </authorList>
    </citation>
    <scope>NUCLEOTIDE SEQUENCE [LARGE SCALE GENOMIC DNA]</scope>
    <source>
        <strain evidence="9 10">CCMP2467</strain>
    </source>
</reference>
<dbReference type="InterPro" id="IPR050527">
    <property type="entry name" value="Snail/Krueppel_Znf"/>
</dbReference>
<keyword evidence="3 6" id="KW-0863">Zinc-finger</keyword>
<sequence length="759" mass="84134">MPLSEPDAKERSAACRVRVHDLMSSGDRDTFCTEVLVQMTDMEACSLGNGGNGGEVTIAGRGLRDFAKATDAIAKDLAHMGLLDGSALLELHFGDQGGSVLCCMAAGCDGTARPMQDFSAVFMVSTRESSSSGAAPGAAPATRRALEAAPSDFGAFPEPNSQAPRSEASARAPEKLPSTQVTQSESVRDAARPLLQLFTQQQKSELLASQAWHAPKSPKPEVAATCPSTPVSREPHKTEQTAEAAPVPPTPNRNYQETLPETFSGNPADWEEWAWNFKVTLDTGDVDAEQTANQVFFSRSYEEHVNFDTAVGLQVRSGNFRAGVGGYSRTPSLAPMDIGALAAALWKGKGKTGDWTYFGESDDWPEWTEWVINAVAEHFNDNSWDQTWDDARWPWDSWCWDLGEAWPTDVFRRRLQGIQGSLARDSNLWRGAAAHCCPYHFASEWPDFATHRRLVKVDFEGQPCLLHIYGCDVVYCHNHSRSRRCQRRNRPWQPISKRETVTATMSSLARIQTRSPWLAGTWRNPSTGSTASASGDGLFPLRSCFLEMPIWQLFECTAREPYGSCGVVAMDAQHPEVDPPPPPPVERRAPKARGSKGDEKREERVRIVYPRECPHCSKSFPSSTRYHKHVSFHTAAKSFKCDHPGCNKAYKRKVDLEDHKAVHLEVKPFRCTVESCDRSFTTKQSLMSHIGRVHNGLSCTACGLRFRKKAKLQQHWAIVHGARGAHEADGSKVDPGKCPDCGKTFQHRESLEKRWVHAL</sequence>
<organism evidence="9 10">
    <name type="scientific">Symbiodinium microadriaticum</name>
    <name type="common">Dinoflagellate</name>
    <name type="synonym">Zooxanthella microadriatica</name>
    <dbReference type="NCBI Taxonomy" id="2951"/>
    <lineage>
        <taxon>Eukaryota</taxon>
        <taxon>Sar</taxon>
        <taxon>Alveolata</taxon>
        <taxon>Dinophyceae</taxon>
        <taxon>Suessiales</taxon>
        <taxon>Symbiodiniaceae</taxon>
        <taxon>Symbiodinium</taxon>
    </lineage>
</organism>
<evidence type="ECO:0000259" key="8">
    <source>
        <dbReference type="PROSITE" id="PS50157"/>
    </source>
</evidence>
<dbReference type="PANTHER" id="PTHR24388">
    <property type="entry name" value="ZINC FINGER PROTEIN"/>
    <property type="match status" value="1"/>
</dbReference>
<evidence type="ECO:0000313" key="10">
    <source>
        <dbReference type="Proteomes" id="UP000186817"/>
    </source>
</evidence>
<dbReference type="OrthoDB" id="3437960at2759"/>
<feature type="region of interest" description="Disordered" evidence="7">
    <location>
        <begin position="213"/>
        <end position="253"/>
    </location>
</feature>
<evidence type="ECO:0000313" key="9">
    <source>
        <dbReference type="EMBL" id="OLP80923.1"/>
    </source>
</evidence>
<keyword evidence="1" id="KW-0479">Metal-binding</keyword>
<evidence type="ECO:0000256" key="4">
    <source>
        <dbReference type="ARBA" id="ARBA00022833"/>
    </source>
</evidence>
<feature type="domain" description="C2H2-type" evidence="8">
    <location>
        <begin position="639"/>
        <end position="668"/>
    </location>
</feature>
<evidence type="ECO:0000256" key="1">
    <source>
        <dbReference type="ARBA" id="ARBA00022723"/>
    </source>
</evidence>
<gene>
    <name evidence="9" type="ORF">AK812_SmicGene38599</name>
</gene>
<dbReference type="InterPro" id="IPR036236">
    <property type="entry name" value="Znf_C2H2_sf"/>
</dbReference>
<keyword evidence="4" id="KW-0862">Zinc</keyword>
<evidence type="ECO:0000256" key="2">
    <source>
        <dbReference type="ARBA" id="ARBA00022737"/>
    </source>
</evidence>
<dbReference type="GO" id="GO:0000978">
    <property type="term" value="F:RNA polymerase II cis-regulatory region sequence-specific DNA binding"/>
    <property type="evidence" value="ECO:0007669"/>
    <property type="project" value="TreeGrafter"/>
</dbReference>
<keyword evidence="2" id="KW-0677">Repeat</keyword>
<feature type="region of interest" description="Disordered" evidence="7">
    <location>
        <begin position="573"/>
        <end position="603"/>
    </location>
</feature>
<evidence type="ECO:0000256" key="6">
    <source>
        <dbReference type="PROSITE-ProRule" id="PRU00042"/>
    </source>
</evidence>
<dbReference type="PROSITE" id="PS00028">
    <property type="entry name" value="ZINC_FINGER_C2H2_1"/>
    <property type="match status" value="4"/>
</dbReference>
<dbReference type="Pfam" id="PF00096">
    <property type="entry name" value="zf-C2H2"/>
    <property type="match status" value="2"/>
</dbReference>
<dbReference type="PANTHER" id="PTHR24388:SF104">
    <property type="entry name" value="AT-RICH BINDING PROTEIN-RELATED"/>
    <property type="match status" value="1"/>
</dbReference>
<dbReference type="Proteomes" id="UP000186817">
    <property type="component" value="Unassembled WGS sequence"/>
</dbReference>
<proteinExistence type="predicted"/>
<keyword evidence="5" id="KW-0539">Nucleus</keyword>
<dbReference type="AlphaFoldDB" id="A0A1Q9CDB3"/>
<dbReference type="InterPro" id="IPR013087">
    <property type="entry name" value="Znf_C2H2_type"/>
</dbReference>
<accession>A0A1Q9CDB3</accession>
<feature type="region of interest" description="Disordered" evidence="7">
    <location>
        <begin position="151"/>
        <end position="187"/>
    </location>
</feature>
<dbReference type="SMART" id="SM00355">
    <property type="entry name" value="ZnF_C2H2"/>
    <property type="match status" value="5"/>
</dbReference>
<dbReference type="GO" id="GO:0008270">
    <property type="term" value="F:zinc ion binding"/>
    <property type="evidence" value="ECO:0007669"/>
    <property type="project" value="UniProtKB-KW"/>
</dbReference>
<dbReference type="PROSITE" id="PS50157">
    <property type="entry name" value="ZINC_FINGER_C2H2_2"/>
    <property type="match status" value="4"/>
</dbReference>
<name>A0A1Q9CDB3_SYMMI</name>
<feature type="domain" description="C2H2-type" evidence="8">
    <location>
        <begin position="669"/>
        <end position="696"/>
    </location>
</feature>
<dbReference type="Gene3D" id="3.30.160.60">
    <property type="entry name" value="Classic Zinc Finger"/>
    <property type="match status" value="3"/>
</dbReference>
<evidence type="ECO:0000256" key="7">
    <source>
        <dbReference type="SAM" id="MobiDB-lite"/>
    </source>
</evidence>
<keyword evidence="10" id="KW-1185">Reference proteome</keyword>
<dbReference type="EMBL" id="LSRX01001331">
    <property type="protein sequence ID" value="OLP80923.1"/>
    <property type="molecule type" value="Genomic_DNA"/>
</dbReference>
<feature type="compositionally biased region" description="Basic and acidic residues" evidence="7">
    <location>
        <begin position="585"/>
        <end position="603"/>
    </location>
</feature>
<dbReference type="SUPFAM" id="SSF57667">
    <property type="entry name" value="beta-beta-alpha zinc fingers"/>
    <property type="match status" value="2"/>
</dbReference>
<comment type="caution">
    <text evidence="9">The sequence shown here is derived from an EMBL/GenBank/DDBJ whole genome shotgun (WGS) entry which is preliminary data.</text>
</comment>
<dbReference type="GO" id="GO:0000981">
    <property type="term" value="F:DNA-binding transcription factor activity, RNA polymerase II-specific"/>
    <property type="evidence" value="ECO:0007669"/>
    <property type="project" value="TreeGrafter"/>
</dbReference>
<protein>
    <submittedName>
        <fullName evidence="9">Gastrula zinc finger protein XlCGF8.2DB</fullName>
    </submittedName>
</protein>
<feature type="domain" description="C2H2-type" evidence="8">
    <location>
        <begin position="697"/>
        <end position="725"/>
    </location>
</feature>